<dbReference type="EMBL" id="CP007140">
    <property type="protein sequence ID" value="AJC72239.1"/>
    <property type="molecule type" value="Genomic_DNA"/>
</dbReference>
<keyword evidence="2" id="KW-1133">Transmembrane helix</keyword>
<feature type="transmembrane region" description="Helical" evidence="2">
    <location>
        <begin position="426"/>
        <end position="443"/>
    </location>
</feature>
<feature type="transmembrane region" description="Helical" evidence="2">
    <location>
        <begin position="345"/>
        <end position="364"/>
    </location>
</feature>
<evidence type="ECO:0000256" key="2">
    <source>
        <dbReference type="SAM" id="Phobius"/>
    </source>
</evidence>
<feature type="transmembrane region" description="Helical" evidence="2">
    <location>
        <begin position="475"/>
        <end position="498"/>
    </location>
</feature>
<dbReference type="STRING" id="1432656.X802_08890"/>
<name>A0A0X1KLU4_9EURY</name>
<organism evidence="3 4">
    <name type="scientific">Thermococcus guaymasensis DSM 11113</name>
    <dbReference type="NCBI Taxonomy" id="1432656"/>
    <lineage>
        <taxon>Archaea</taxon>
        <taxon>Methanobacteriati</taxon>
        <taxon>Methanobacteriota</taxon>
        <taxon>Thermococci</taxon>
        <taxon>Thermococcales</taxon>
        <taxon>Thermococcaceae</taxon>
        <taxon>Thermococcus</taxon>
    </lineage>
</organism>
<feature type="transmembrane region" description="Helical" evidence="2">
    <location>
        <begin position="229"/>
        <end position="250"/>
    </location>
</feature>
<dbReference type="PATRIC" id="fig|1432656.3.peg.1731"/>
<keyword evidence="4" id="KW-1185">Reference proteome</keyword>
<feature type="transmembrane region" description="Helical" evidence="2">
    <location>
        <begin position="450"/>
        <end position="469"/>
    </location>
</feature>
<feature type="region of interest" description="Disordered" evidence="1">
    <location>
        <begin position="554"/>
        <end position="603"/>
    </location>
</feature>
<accession>A0A0X1KLU4</accession>
<evidence type="ECO:0000256" key="1">
    <source>
        <dbReference type="SAM" id="MobiDB-lite"/>
    </source>
</evidence>
<feature type="transmembrane region" description="Helical" evidence="2">
    <location>
        <begin position="292"/>
        <end position="309"/>
    </location>
</feature>
<feature type="transmembrane region" description="Helical" evidence="2">
    <location>
        <begin position="6"/>
        <end position="28"/>
    </location>
</feature>
<gene>
    <name evidence="3" type="ORF">X802_08890</name>
</gene>
<keyword evidence="2" id="KW-0472">Membrane</keyword>
<dbReference type="AlphaFoldDB" id="A0A0X1KLU4"/>
<sequence length="603" mass="68436">MVTTKQVKLVLFILVAVGMMGASLWYAFDTASRADLKDYVGDEVWYVPASRNMLHRLGLEAHYVHNGYEGVNVIFSNDEAKKKYVRVVTRAVAIYRGNTSATVRYQEFPGIYVEIPSERLGEFLDYLKGNIPEDAYYIVTGFRYPDKDNIQNYLNLEHPLLGKDFIMLSMLLLGDEPLYWRVPGLVLYGLLQILVLLTAYRITKSYLASLVALFFVAVDPTLQATAVTAMLDIYVGAFVALFTFLLVYGWRNWAGFGVGLASATKLSGAFGYPVLFLRLLADLKKKVEWKNIARMVVILVLLGLTIAAYAEYLADYWGAKYFQILSVLTVLAVAEFVYSSREQANALMTFLTAGLFLPLVGFLLPELPAIKVVGLSEWLRNFLGSFKWHLSYKGPNPWTSPFWEWFYNGNPFHFHFNPDIVADTNPTLLLFMVVAIFAIPYVWKKRKLAIVPFGIFWSTVGFFALQYALGGKTQFSFYATALVPEAAVAMGVVVYEIVKWEAFTDSLLDYLYWLGKVLRIRRFVEYVEEKRKREEPEPQPVGIPAIPLPPTVYVEQRGLPKKVSLSKGRRERRPRPGGLPKKRSPEEAEGEEEPQSRKESSVS</sequence>
<dbReference type="GeneID" id="27135764"/>
<evidence type="ECO:0000313" key="3">
    <source>
        <dbReference type="EMBL" id="AJC72239.1"/>
    </source>
</evidence>
<protein>
    <submittedName>
        <fullName evidence="3">Membrane protein</fullName>
    </submittedName>
</protein>
<feature type="compositionally biased region" description="Basic and acidic residues" evidence="1">
    <location>
        <begin position="594"/>
        <end position="603"/>
    </location>
</feature>
<dbReference type="Proteomes" id="UP000062043">
    <property type="component" value="Chromosome"/>
</dbReference>
<feature type="transmembrane region" description="Helical" evidence="2">
    <location>
        <begin position="178"/>
        <end position="200"/>
    </location>
</feature>
<feature type="transmembrane region" description="Helical" evidence="2">
    <location>
        <begin position="206"/>
        <end position="222"/>
    </location>
</feature>
<feature type="transmembrane region" description="Helical" evidence="2">
    <location>
        <begin position="256"/>
        <end position="280"/>
    </location>
</feature>
<dbReference type="OrthoDB" id="85618at2157"/>
<keyword evidence="2" id="KW-0812">Transmembrane</keyword>
<dbReference type="KEGG" id="tgy:X802_08890"/>
<proteinExistence type="predicted"/>
<reference evidence="3 4" key="1">
    <citation type="submission" date="2014-01" db="EMBL/GenBank/DDBJ databases">
        <title>Genome sequencing of Thermococcus guaymasensis.</title>
        <authorList>
            <person name="Zhang X."/>
            <person name="Alvare G."/>
            <person name="Fristensky B."/>
            <person name="Chen L."/>
            <person name="Suen T."/>
            <person name="Chen Q."/>
            <person name="Ma K."/>
        </authorList>
    </citation>
    <scope>NUCLEOTIDE SEQUENCE [LARGE SCALE GENOMIC DNA]</scope>
    <source>
        <strain evidence="3 4">DSM 11113</strain>
    </source>
</reference>
<dbReference type="RefSeq" id="WP_062372974.1">
    <property type="nucleotide sequence ID" value="NZ_CP007140.1"/>
</dbReference>
<evidence type="ECO:0000313" key="4">
    <source>
        <dbReference type="Proteomes" id="UP000062043"/>
    </source>
</evidence>